<keyword evidence="1" id="KW-0732">Signal</keyword>
<dbReference type="InterPro" id="IPR003599">
    <property type="entry name" value="Ig_sub"/>
</dbReference>
<keyword evidence="9" id="KW-1185">Reference proteome</keyword>
<feature type="region of interest" description="Disordered" evidence="5">
    <location>
        <begin position="296"/>
        <end position="410"/>
    </location>
</feature>
<keyword evidence="4" id="KW-0393">Immunoglobulin domain</keyword>
<dbReference type="Pfam" id="PF00090">
    <property type="entry name" value="TSP_1"/>
    <property type="match status" value="1"/>
</dbReference>
<organism evidence="8 9">
    <name type="scientific">Trichonephila clavata</name>
    <name type="common">Joro spider</name>
    <name type="synonym">Nephila clavata</name>
    <dbReference type="NCBI Taxonomy" id="2740835"/>
    <lineage>
        <taxon>Eukaryota</taxon>
        <taxon>Metazoa</taxon>
        <taxon>Ecdysozoa</taxon>
        <taxon>Arthropoda</taxon>
        <taxon>Chelicerata</taxon>
        <taxon>Arachnida</taxon>
        <taxon>Araneae</taxon>
        <taxon>Araneomorphae</taxon>
        <taxon>Entelegynae</taxon>
        <taxon>Araneoidea</taxon>
        <taxon>Nephilidae</taxon>
        <taxon>Trichonephila</taxon>
    </lineage>
</organism>
<comment type="caution">
    <text evidence="8">The sequence shown here is derived from an EMBL/GenBank/DDBJ whole genome shotgun (WGS) entry which is preliminary data.</text>
</comment>
<gene>
    <name evidence="8" type="primary">AVEN_227787_1</name>
    <name evidence="8" type="ORF">TNCT_10322</name>
</gene>
<keyword evidence="6" id="KW-1133">Transmembrane helix</keyword>
<dbReference type="PROSITE" id="PS50835">
    <property type="entry name" value="IG_LIKE"/>
    <property type="match status" value="2"/>
</dbReference>
<dbReference type="Gene3D" id="2.60.40.10">
    <property type="entry name" value="Immunoglobulins"/>
    <property type="match status" value="1"/>
</dbReference>
<dbReference type="OrthoDB" id="1915767at2759"/>
<dbReference type="InterPro" id="IPR013783">
    <property type="entry name" value="Ig-like_fold"/>
</dbReference>
<dbReference type="PROSITE" id="PS50092">
    <property type="entry name" value="TSP1"/>
    <property type="match status" value="1"/>
</dbReference>
<dbReference type="InterPro" id="IPR036179">
    <property type="entry name" value="Ig-like_dom_sf"/>
</dbReference>
<keyword evidence="3" id="KW-0325">Glycoprotein</keyword>
<evidence type="ECO:0000256" key="2">
    <source>
        <dbReference type="ARBA" id="ARBA00023157"/>
    </source>
</evidence>
<name>A0A8X6ILZ6_TRICU</name>
<dbReference type="SUPFAM" id="SSF48726">
    <property type="entry name" value="Immunoglobulin"/>
    <property type="match status" value="2"/>
</dbReference>
<dbReference type="InterPro" id="IPR052598">
    <property type="entry name" value="IgSF_CEA-related"/>
</dbReference>
<feature type="domain" description="Ig-like" evidence="7">
    <location>
        <begin position="42"/>
        <end position="146"/>
    </location>
</feature>
<feature type="compositionally biased region" description="Basic and acidic residues" evidence="5">
    <location>
        <begin position="296"/>
        <end position="305"/>
    </location>
</feature>
<evidence type="ECO:0000313" key="9">
    <source>
        <dbReference type="Proteomes" id="UP000887116"/>
    </source>
</evidence>
<evidence type="ECO:0000256" key="5">
    <source>
        <dbReference type="SAM" id="MobiDB-lite"/>
    </source>
</evidence>
<sequence length="410" mass="46325">MPWECSVSCGGGKGTRSRICFDPDLCKGPEEERGRCNTQPCPIRQEEETSRILEDIQDYLLTIHQNFQLMKGDDVTMPCKGSMAHALDNRYPNAQVSWLLNGKPVYVDDKKKILEDNQDLLVKNVTHEDSGVFTCVVQIDRRTSVTVSLSTVTVQNDMPDLKVEVGYSFYLLCNGIILSRIFPSKLLQKWYHNTTLYKEFKDSSPRDENELYFKTSNYSDSGVWLCRIAEQGGRSRRSSREWVTNVITVQVMPPKTLIQKLIPYTIGGAVGLVLILLISLIYYIKAKLALRREIKAKTKKSDKTSKSSKKSKSKKKSKGKAKKDSKKSKGKSVKDSKKSKGKSDKDSKKSKGKSDKDSKKSKGKSVKDSKKSKGKSDKDSKKSKEKKKSHKRHGDSKSSKSKKKSKDKKQ</sequence>
<dbReference type="AlphaFoldDB" id="A0A8X6ILZ6"/>
<proteinExistence type="predicted"/>
<evidence type="ECO:0000256" key="4">
    <source>
        <dbReference type="ARBA" id="ARBA00023319"/>
    </source>
</evidence>
<dbReference type="Gene3D" id="2.20.100.10">
    <property type="entry name" value="Thrombospondin type-1 (TSP1) repeat"/>
    <property type="match status" value="1"/>
</dbReference>
<feature type="compositionally biased region" description="Basic residues" evidence="5">
    <location>
        <begin position="306"/>
        <end position="331"/>
    </location>
</feature>
<dbReference type="EMBL" id="BMAO01038404">
    <property type="protein sequence ID" value="GFR24724.1"/>
    <property type="molecule type" value="Genomic_DNA"/>
</dbReference>
<reference evidence="8" key="1">
    <citation type="submission" date="2020-07" db="EMBL/GenBank/DDBJ databases">
        <title>Multicomponent nature underlies the extraordinary mechanical properties of spider dragline silk.</title>
        <authorList>
            <person name="Kono N."/>
            <person name="Nakamura H."/>
            <person name="Mori M."/>
            <person name="Yoshida Y."/>
            <person name="Ohtoshi R."/>
            <person name="Malay A.D."/>
            <person name="Moran D.A.P."/>
            <person name="Tomita M."/>
            <person name="Numata K."/>
            <person name="Arakawa K."/>
        </authorList>
    </citation>
    <scope>NUCLEOTIDE SEQUENCE</scope>
</reference>
<evidence type="ECO:0000256" key="6">
    <source>
        <dbReference type="SAM" id="Phobius"/>
    </source>
</evidence>
<dbReference type="InterPro" id="IPR036383">
    <property type="entry name" value="TSP1_rpt_sf"/>
</dbReference>
<dbReference type="InterPro" id="IPR000884">
    <property type="entry name" value="TSP1_rpt"/>
</dbReference>
<feature type="compositionally biased region" description="Basic and acidic residues" evidence="5">
    <location>
        <begin position="332"/>
        <end position="382"/>
    </location>
</feature>
<dbReference type="SMART" id="SM00409">
    <property type="entry name" value="IG"/>
    <property type="match status" value="2"/>
</dbReference>
<feature type="domain" description="Ig-like" evidence="7">
    <location>
        <begin position="150"/>
        <end position="244"/>
    </location>
</feature>
<dbReference type="Pfam" id="PF13895">
    <property type="entry name" value="Ig_2"/>
    <property type="match status" value="1"/>
</dbReference>
<dbReference type="InterPro" id="IPR007110">
    <property type="entry name" value="Ig-like_dom"/>
</dbReference>
<evidence type="ECO:0000313" key="8">
    <source>
        <dbReference type="EMBL" id="GFR24724.1"/>
    </source>
</evidence>
<evidence type="ECO:0000256" key="3">
    <source>
        <dbReference type="ARBA" id="ARBA00023180"/>
    </source>
</evidence>
<evidence type="ECO:0000256" key="1">
    <source>
        <dbReference type="ARBA" id="ARBA00022729"/>
    </source>
</evidence>
<keyword evidence="2" id="KW-1015">Disulfide bond</keyword>
<keyword evidence="6" id="KW-0812">Transmembrane</keyword>
<dbReference type="Proteomes" id="UP000887116">
    <property type="component" value="Unassembled WGS sequence"/>
</dbReference>
<dbReference type="PANTHER" id="PTHR44337:SF20">
    <property type="entry name" value="CARCINOEMBRYONIC ANTIGEN-RELATED CELL ADHESION MOLECULE 5-RELATED"/>
    <property type="match status" value="1"/>
</dbReference>
<dbReference type="SUPFAM" id="SSF82895">
    <property type="entry name" value="TSP-1 type 1 repeat"/>
    <property type="match status" value="1"/>
</dbReference>
<accession>A0A8X6ILZ6</accession>
<feature type="compositionally biased region" description="Basic residues" evidence="5">
    <location>
        <begin position="383"/>
        <end position="410"/>
    </location>
</feature>
<feature type="transmembrane region" description="Helical" evidence="6">
    <location>
        <begin position="261"/>
        <end position="284"/>
    </location>
</feature>
<dbReference type="PANTHER" id="PTHR44337">
    <property type="entry name" value="CARCINOEMBRYONIC ANTIGEN-RELATED CELL ADHESION MOLECULE 8"/>
    <property type="match status" value="1"/>
</dbReference>
<keyword evidence="6" id="KW-0472">Membrane</keyword>
<protein>
    <recommendedName>
        <fullName evidence="7">Ig-like domain-containing protein</fullName>
    </recommendedName>
</protein>
<evidence type="ECO:0000259" key="7">
    <source>
        <dbReference type="PROSITE" id="PS50835"/>
    </source>
</evidence>